<feature type="transmembrane region" description="Helical" evidence="13">
    <location>
        <begin position="128"/>
        <end position="147"/>
    </location>
</feature>
<evidence type="ECO:0000256" key="12">
    <source>
        <dbReference type="ARBA" id="ARBA00023224"/>
    </source>
</evidence>
<protein>
    <recommendedName>
        <fullName evidence="13">Vomeronasal type-1 receptor</fullName>
    </recommendedName>
</protein>
<evidence type="ECO:0000256" key="11">
    <source>
        <dbReference type="ARBA" id="ARBA00023180"/>
    </source>
</evidence>
<evidence type="ECO:0000256" key="7">
    <source>
        <dbReference type="ARBA" id="ARBA00022989"/>
    </source>
</evidence>
<dbReference type="AlphaFoldDB" id="A0A8B7B9G3"/>
<evidence type="ECO:0000313" key="16">
    <source>
        <dbReference type="RefSeq" id="XP_007955421.1"/>
    </source>
</evidence>
<evidence type="ECO:0000256" key="4">
    <source>
        <dbReference type="ARBA" id="ARBA00022475"/>
    </source>
</evidence>
<feature type="domain" description="G-protein coupled receptors family 1 profile" evidence="14">
    <location>
        <begin position="22"/>
        <end position="286"/>
    </location>
</feature>
<proteinExistence type="inferred from homology"/>
<evidence type="ECO:0000256" key="13">
    <source>
        <dbReference type="RuleBase" id="RU364061"/>
    </source>
</evidence>
<dbReference type="Proteomes" id="UP000694850">
    <property type="component" value="Unplaced"/>
</dbReference>
<feature type="transmembrane region" description="Helical" evidence="13">
    <location>
        <begin position="90"/>
        <end position="108"/>
    </location>
</feature>
<evidence type="ECO:0000256" key="1">
    <source>
        <dbReference type="ARBA" id="ARBA00003878"/>
    </source>
</evidence>
<evidence type="ECO:0000256" key="6">
    <source>
        <dbReference type="ARBA" id="ARBA00022692"/>
    </source>
</evidence>
<dbReference type="RefSeq" id="XP_007955421.1">
    <property type="nucleotide sequence ID" value="XM_007957230.2"/>
</dbReference>
<feature type="transmembrane region" description="Helical" evidence="13">
    <location>
        <begin position="6"/>
        <end position="28"/>
    </location>
</feature>
<dbReference type="Pfam" id="PF03402">
    <property type="entry name" value="V1R"/>
    <property type="match status" value="1"/>
</dbReference>
<dbReference type="InterPro" id="IPR017452">
    <property type="entry name" value="GPCR_Rhodpsn_7TM"/>
</dbReference>
<dbReference type="InterPro" id="IPR004072">
    <property type="entry name" value="Vmron_rcpt_1"/>
</dbReference>
<dbReference type="GO" id="GO:0005886">
    <property type="term" value="C:plasma membrane"/>
    <property type="evidence" value="ECO:0007669"/>
    <property type="project" value="UniProtKB-SubCell"/>
</dbReference>
<keyword evidence="15" id="KW-1185">Reference proteome</keyword>
<sequence>MSSRDFTLAMIFLSQTVVGILGNFYLLYHYTFFYFTGRRLKSTDLILRHLVTANSLVILSKGIPQTIAAFGWKDFLDDSGCKLLFYVHRVARGVSIGSTCLLSVFQAVTIGPRSSRWAELKLKAPKYIGFSIVLCWVLYMLVNIMFLRNMTSNRRNKNITVGRVYGYCSSVLHDEITSSLNAALLVFPDVVCLGLMMWASSSMILILYRHKQRVQHIHRNNFSYRSSPETRATVTILLLMSTFVSFYTLSCIFQSFLAVLDDPGWMLVNIAALITGGFPTVSPFLLMTQDSSAFMLCCAWIRKTRCPALVRTM</sequence>
<keyword evidence="6 13" id="KW-0812">Transmembrane</keyword>
<evidence type="ECO:0000256" key="5">
    <source>
        <dbReference type="ARBA" id="ARBA00022507"/>
    </source>
</evidence>
<dbReference type="GO" id="GO:0007606">
    <property type="term" value="P:sensory perception of chemical stimulus"/>
    <property type="evidence" value="ECO:0007669"/>
    <property type="project" value="UniProtKB-ARBA"/>
</dbReference>
<gene>
    <name evidence="16" type="primary">LOC103211288</name>
</gene>
<dbReference type="GO" id="GO:0016503">
    <property type="term" value="F:pheromone receptor activity"/>
    <property type="evidence" value="ECO:0007669"/>
    <property type="project" value="InterPro"/>
</dbReference>
<evidence type="ECO:0000256" key="8">
    <source>
        <dbReference type="ARBA" id="ARBA00023040"/>
    </source>
</evidence>
<evidence type="ECO:0000259" key="14">
    <source>
        <dbReference type="PROSITE" id="PS50262"/>
    </source>
</evidence>
<dbReference type="PRINTS" id="PR01534">
    <property type="entry name" value="VOMERONASL1R"/>
</dbReference>
<evidence type="ECO:0000313" key="15">
    <source>
        <dbReference type="Proteomes" id="UP000694850"/>
    </source>
</evidence>
<feature type="transmembrane region" description="Helical" evidence="13">
    <location>
        <begin position="182"/>
        <end position="208"/>
    </location>
</feature>
<organism evidence="15 16">
    <name type="scientific">Orycteropus afer afer</name>
    <dbReference type="NCBI Taxonomy" id="1230840"/>
    <lineage>
        <taxon>Eukaryota</taxon>
        <taxon>Metazoa</taxon>
        <taxon>Chordata</taxon>
        <taxon>Craniata</taxon>
        <taxon>Vertebrata</taxon>
        <taxon>Euteleostomi</taxon>
        <taxon>Mammalia</taxon>
        <taxon>Eutheria</taxon>
        <taxon>Afrotheria</taxon>
        <taxon>Tubulidentata</taxon>
        <taxon>Orycteropodidae</taxon>
        <taxon>Orycteropus</taxon>
    </lineage>
</organism>
<dbReference type="PANTHER" id="PTHR24062">
    <property type="entry name" value="VOMERONASAL TYPE-1 RECEPTOR"/>
    <property type="match status" value="1"/>
</dbReference>
<comment type="subcellular location">
    <subcellularLocation>
        <location evidence="2 13">Cell membrane</location>
        <topology evidence="2 13">Multi-pass membrane protein</topology>
    </subcellularLocation>
</comment>
<keyword evidence="8 13" id="KW-0297">G-protein coupled receptor</keyword>
<dbReference type="CDD" id="cd13949">
    <property type="entry name" value="7tm_V1R_pheromone"/>
    <property type="match status" value="1"/>
</dbReference>
<keyword evidence="10 13" id="KW-0675">Receptor</keyword>
<keyword evidence="7 13" id="KW-1133">Transmembrane helix</keyword>
<evidence type="ECO:0000256" key="9">
    <source>
        <dbReference type="ARBA" id="ARBA00023136"/>
    </source>
</evidence>
<keyword evidence="12 13" id="KW-0807">Transducer</keyword>
<comment type="similarity">
    <text evidence="3 13">Belongs to the G-protein coupled receptor 1 family.</text>
</comment>
<keyword evidence="5 13" id="KW-0589">Pheromone response</keyword>
<reference evidence="16" key="1">
    <citation type="submission" date="2025-08" db="UniProtKB">
        <authorList>
            <consortium name="RefSeq"/>
        </authorList>
    </citation>
    <scope>IDENTIFICATION</scope>
</reference>
<feature type="transmembrane region" description="Helical" evidence="13">
    <location>
        <begin position="265"/>
        <end position="286"/>
    </location>
</feature>
<dbReference type="PROSITE" id="PS50262">
    <property type="entry name" value="G_PROTEIN_RECEP_F1_2"/>
    <property type="match status" value="1"/>
</dbReference>
<dbReference type="GeneID" id="103211288"/>
<comment type="function">
    <text evidence="1">Putative pheromone receptor.</text>
</comment>
<name>A0A8B7B9G3_ORYAF</name>
<accession>A0A8B7B9G3</accession>
<feature type="transmembrane region" description="Helical" evidence="13">
    <location>
        <begin position="234"/>
        <end position="259"/>
    </location>
</feature>
<keyword evidence="4 13" id="KW-1003">Cell membrane</keyword>
<evidence type="ECO:0000256" key="3">
    <source>
        <dbReference type="ARBA" id="ARBA00010663"/>
    </source>
</evidence>
<dbReference type="Gene3D" id="1.20.1070.10">
    <property type="entry name" value="Rhodopsin 7-helix transmembrane proteins"/>
    <property type="match status" value="1"/>
</dbReference>
<keyword evidence="11" id="KW-0325">Glycoprotein</keyword>
<dbReference type="OrthoDB" id="9606139at2759"/>
<evidence type="ECO:0000256" key="10">
    <source>
        <dbReference type="ARBA" id="ARBA00023170"/>
    </source>
</evidence>
<keyword evidence="9 13" id="KW-0472">Membrane</keyword>
<evidence type="ECO:0000256" key="2">
    <source>
        <dbReference type="ARBA" id="ARBA00004651"/>
    </source>
</evidence>
<dbReference type="SUPFAM" id="SSF81321">
    <property type="entry name" value="Family A G protein-coupled receptor-like"/>
    <property type="match status" value="1"/>
</dbReference>
<dbReference type="FunFam" id="1.20.1070.10:FF:000033">
    <property type="entry name" value="Vomeronasal type-1 receptor"/>
    <property type="match status" value="1"/>
</dbReference>
<dbReference type="GO" id="GO:0019236">
    <property type="term" value="P:response to pheromone"/>
    <property type="evidence" value="ECO:0007669"/>
    <property type="project" value="UniProtKB-KW"/>
</dbReference>